<feature type="transmembrane region" description="Helical" evidence="6">
    <location>
        <begin position="12"/>
        <end position="41"/>
    </location>
</feature>
<evidence type="ECO:0000313" key="7">
    <source>
        <dbReference type="EMBL" id="KAF8820751.1"/>
    </source>
</evidence>
<dbReference type="Pfam" id="PF01925">
    <property type="entry name" value="TauE"/>
    <property type="match status" value="1"/>
</dbReference>
<reference evidence="7 8" key="1">
    <citation type="journal article" date="2020" name="bioRxiv">
        <title>Metabolic contributions of an alphaproteobacterial endosymbiont in the apicomplexan Cardiosporidium cionae.</title>
        <authorList>
            <person name="Hunter E.S."/>
            <person name="Paight C.J."/>
            <person name="Lane C.E."/>
        </authorList>
    </citation>
    <scope>NUCLEOTIDE SEQUENCE [LARGE SCALE GENOMIC DNA]</scope>
    <source>
        <strain evidence="7">ESH_2018</strain>
    </source>
</reference>
<feature type="compositionally biased region" description="Polar residues" evidence="5">
    <location>
        <begin position="145"/>
        <end position="166"/>
    </location>
</feature>
<keyword evidence="4 6" id="KW-0472">Membrane</keyword>
<evidence type="ECO:0000256" key="2">
    <source>
        <dbReference type="ARBA" id="ARBA00022692"/>
    </source>
</evidence>
<gene>
    <name evidence="7" type="ORF">IE077_002842</name>
</gene>
<organism evidence="7 8">
    <name type="scientific">Cardiosporidium cionae</name>
    <dbReference type="NCBI Taxonomy" id="476202"/>
    <lineage>
        <taxon>Eukaryota</taxon>
        <taxon>Sar</taxon>
        <taxon>Alveolata</taxon>
        <taxon>Apicomplexa</taxon>
        <taxon>Aconoidasida</taxon>
        <taxon>Nephromycida</taxon>
        <taxon>Cardiosporidium</taxon>
    </lineage>
</organism>
<evidence type="ECO:0000256" key="4">
    <source>
        <dbReference type="ARBA" id="ARBA00023136"/>
    </source>
</evidence>
<keyword evidence="3 6" id="KW-1133">Transmembrane helix</keyword>
<dbReference type="PANTHER" id="PTHR14255:SF3">
    <property type="entry name" value="SULFITE EXPORTER TAUE_SAFE FAMILY PROTEIN 5-RELATED"/>
    <property type="match status" value="1"/>
</dbReference>
<evidence type="ECO:0000256" key="3">
    <source>
        <dbReference type="ARBA" id="ARBA00022989"/>
    </source>
</evidence>
<evidence type="ECO:0000256" key="5">
    <source>
        <dbReference type="SAM" id="MobiDB-lite"/>
    </source>
</evidence>
<dbReference type="InterPro" id="IPR002781">
    <property type="entry name" value="TM_pro_TauE-like"/>
</dbReference>
<feature type="compositionally biased region" description="Basic and acidic residues" evidence="5">
    <location>
        <begin position="337"/>
        <end position="346"/>
    </location>
</feature>
<accession>A0ABQ7J9T1</accession>
<feature type="transmembrane region" description="Helical" evidence="6">
    <location>
        <begin position="83"/>
        <end position="106"/>
    </location>
</feature>
<feature type="transmembrane region" description="Helical" evidence="6">
    <location>
        <begin position="53"/>
        <end position="71"/>
    </location>
</feature>
<feature type="region of interest" description="Disordered" evidence="5">
    <location>
        <begin position="284"/>
        <end position="346"/>
    </location>
</feature>
<dbReference type="Proteomes" id="UP000823046">
    <property type="component" value="Unassembled WGS sequence"/>
</dbReference>
<name>A0ABQ7J9T1_9APIC</name>
<evidence type="ECO:0000256" key="1">
    <source>
        <dbReference type="ARBA" id="ARBA00004141"/>
    </source>
</evidence>
<keyword evidence="8" id="KW-1185">Reference proteome</keyword>
<feature type="transmembrane region" description="Helical" evidence="6">
    <location>
        <begin position="112"/>
        <end position="131"/>
    </location>
</feature>
<evidence type="ECO:0000256" key="6">
    <source>
        <dbReference type="SAM" id="Phobius"/>
    </source>
</evidence>
<protein>
    <submittedName>
        <fullName evidence="7">Uncharacterized protein</fullName>
    </submittedName>
</protein>
<keyword evidence="2 6" id="KW-0812">Transmembrane</keyword>
<proteinExistence type="predicted"/>
<feature type="compositionally biased region" description="Basic and acidic residues" evidence="5">
    <location>
        <begin position="295"/>
        <end position="313"/>
    </location>
</feature>
<comment type="subcellular location">
    <subcellularLocation>
        <location evidence="1">Membrane</location>
        <topology evidence="1">Multi-pass membrane protein</topology>
    </subcellularLocation>
</comment>
<dbReference type="PANTHER" id="PTHR14255">
    <property type="entry name" value="CEREBLON"/>
    <property type="match status" value="1"/>
</dbReference>
<comment type="caution">
    <text evidence="7">The sequence shown here is derived from an EMBL/GenBank/DDBJ whole genome shotgun (WGS) entry which is preliminary data.</text>
</comment>
<dbReference type="EMBL" id="JADAQX010000310">
    <property type="protein sequence ID" value="KAF8820751.1"/>
    <property type="molecule type" value="Genomic_DNA"/>
</dbReference>
<evidence type="ECO:0000313" key="8">
    <source>
        <dbReference type="Proteomes" id="UP000823046"/>
    </source>
</evidence>
<sequence>MQTLATLVPLAGVGIALISIVCPLAVVVGIGGGGLFVPILILFMRFSTHEATVMSQSLIFGGTIAALLLNLKSRHPLMPNKPLIDVNLVLLMGPTQLIGIQIGAIINKLLPSFVLLAFLSLILAVSAFKLWKKGKMVMKKERLAASSSAEPSTNSAITRSPSQHSSLVISLEEKQVEREYSLKPIVDESADKTTACHEETHTLSEKIQTTSSPFPVHAISVPIDHLSQSTMPLRMDTTVVDSVKERCKNNVEKKKSSQFLHVGLAPSFSRSHIQGMQRMLTTESATPSSLSHIRGSAEEVTPRHKQKKWEFLKKMSSSHGSPEGMELPSETNLVVRNGKEEVEMKG</sequence>
<feature type="region of interest" description="Disordered" evidence="5">
    <location>
        <begin position="144"/>
        <end position="166"/>
    </location>
</feature>